<name>A0A1B2DP21_9BACL</name>
<gene>
    <name evidence="1" type="ORF">BBD42_25420</name>
</gene>
<reference evidence="1" key="1">
    <citation type="submission" date="2016-08" db="EMBL/GenBank/DDBJ databases">
        <title>Complete Genome Seqeunce of Paenibacillus sp. BIHB 4019 from tea rhizoplane.</title>
        <authorList>
            <person name="Thakur R."/>
            <person name="Swarnkar M.K."/>
            <person name="Gulati A."/>
        </authorList>
    </citation>
    <scope>NUCLEOTIDE SEQUENCE [LARGE SCALE GENOMIC DNA]</scope>
    <source>
        <strain evidence="1">BIHB4019</strain>
    </source>
</reference>
<proteinExistence type="predicted"/>
<dbReference type="AlphaFoldDB" id="A0A1B2DP21"/>
<accession>A0A1B2DP21</accession>
<dbReference type="EMBL" id="CP016808">
    <property type="protein sequence ID" value="ANY69451.1"/>
    <property type="molecule type" value="Genomic_DNA"/>
</dbReference>
<evidence type="ECO:0000313" key="1">
    <source>
        <dbReference type="EMBL" id="ANY69451.1"/>
    </source>
</evidence>
<dbReference type="RefSeq" id="WP_099520483.1">
    <property type="nucleotide sequence ID" value="NZ_CP016808.1"/>
</dbReference>
<protein>
    <recommendedName>
        <fullName evidence="2">Helix-turn-helix domain-containing protein</fullName>
    </recommendedName>
</protein>
<evidence type="ECO:0008006" key="2">
    <source>
        <dbReference type="Google" id="ProtNLM"/>
    </source>
</evidence>
<sequence length="157" mass="17801">MSKTSEELAQEIEVFTTSVTLVEEELETLRKAAAIIRIRKAQDYIQARNVLAVPLEHQEKNSKYVSADEVAEMFGISVQGVYKWIKLGKIDTEKLETPGSSKNLIVRSQFAVPKYQKQIEAVRRTKEALSKVKPAEKAEDLYPISDEDADMEELDVK</sequence>
<organism evidence="1">
    <name type="scientific">Paenibacillus sp. BIHB 4019</name>
    <dbReference type="NCBI Taxonomy" id="1870819"/>
    <lineage>
        <taxon>Bacteria</taxon>
        <taxon>Bacillati</taxon>
        <taxon>Bacillota</taxon>
        <taxon>Bacilli</taxon>
        <taxon>Bacillales</taxon>
        <taxon>Paenibacillaceae</taxon>
        <taxon>Paenibacillus</taxon>
    </lineage>
</organism>